<gene>
    <name evidence="1" type="ORF">PsorP6_015977</name>
</gene>
<organism evidence="1 2">
    <name type="scientific">Peronosclerospora sorghi</name>
    <dbReference type="NCBI Taxonomy" id="230839"/>
    <lineage>
        <taxon>Eukaryota</taxon>
        <taxon>Sar</taxon>
        <taxon>Stramenopiles</taxon>
        <taxon>Oomycota</taxon>
        <taxon>Peronosporomycetes</taxon>
        <taxon>Peronosporales</taxon>
        <taxon>Peronosporaceae</taxon>
        <taxon>Peronosclerospora</taxon>
    </lineage>
</organism>
<evidence type="ECO:0000313" key="2">
    <source>
        <dbReference type="Proteomes" id="UP001163321"/>
    </source>
</evidence>
<evidence type="ECO:0000313" key="1">
    <source>
        <dbReference type="EMBL" id="KAI9919950.1"/>
    </source>
</evidence>
<name>A0ACC0WMQ1_9STRA</name>
<keyword evidence="2" id="KW-1185">Reference proteome</keyword>
<dbReference type="Proteomes" id="UP001163321">
    <property type="component" value="Chromosome 10"/>
</dbReference>
<proteinExistence type="predicted"/>
<reference evidence="1 2" key="1">
    <citation type="journal article" date="2022" name="bioRxiv">
        <title>The genome of the oomycete Peronosclerospora sorghi, a cosmopolitan pathogen of maize and sorghum, is inflated with dispersed pseudogenes.</title>
        <authorList>
            <person name="Fletcher K."/>
            <person name="Martin F."/>
            <person name="Isakeit T."/>
            <person name="Cavanaugh K."/>
            <person name="Magill C."/>
            <person name="Michelmore R."/>
        </authorList>
    </citation>
    <scope>NUCLEOTIDE SEQUENCE [LARGE SCALE GENOMIC DNA]</scope>
    <source>
        <strain evidence="1">P6</strain>
    </source>
</reference>
<protein>
    <submittedName>
        <fullName evidence="1">Uncharacterized protein</fullName>
    </submittedName>
</protein>
<sequence length="83" mass="9078">MVGEIDIATHGALCKTTHTTMAPSASAVLFYLDSVSQKNPPSCCRKTSATSSRTWTTFPAQLPRAHVHHRPDYHPQTPSFAVQ</sequence>
<accession>A0ACC0WMQ1</accession>
<comment type="caution">
    <text evidence="1">The sequence shown here is derived from an EMBL/GenBank/DDBJ whole genome shotgun (WGS) entry which is preliminary data.</text>
</comment>
<dbReference type="EMBL" id="CM047589">
    <property type="protein sequence ID" value="KAI9919950.1"/>
    <property type="molecule type" value="Genomic_DNA"/>
</dbReference>